<keyword evidence="3" id="KW-1185">Reference proteome</keyword>
<evidence type="ECO:0000313" key="3">
    <source>
        <dbReference type="Proteomes" id="UP001460270"/>
    </source>
</evidence>
<protein>
    <recommendedName>
        <fullName evidence="4">DUF4430 domain-containing protein</fullName>
    </recommendedName>
</protein>
<dbReference type="PANTHER" id="PTHR10559">
    <property type="entry name" value="TRANSCOBALAMIN-1/GASTRIC INTRINSIC FACTOR"/>
    <property type="match status" value="1"/>
</dbReference>
<accession>A0AAW0MVE1</accession>
<reference evidence="3" key="1">
    <citation type="submission" date="2024-04" db="EMBL/GenBank/DDBJ databases">
        <title>Salinicola lusitanus LLJ914,a marine bacterium isolated from the Okinawa Trough.</title>
        <authorList>
            <person name="Li J."/>
        </authorList>
    </citation>
    <scope>NUCLEOTIDE SEQUENCE [LARGE SCALE GENOMIC DNA]</scope>
</reference>
<evidence type="ECO:0000256" key="1">
    <source>
        <dbReference type="SAM" id="SignalP"/>
    </source>
</evidence>
<feature type="chain" id="PRO_5043497331" description="DUF4430 domain-containing protein" evidence="1">
    <location>
        <begin position="22"/>
        <end position="135"/>
    </location>
</feature>
<gene>
    <name evidence="2" type="ORF">WMY93_029365</name>
</gene>
<keyword evidence="1" id="KW-0732">Signal</keyword>
<dbReference type="EMBL" id="JBBPFD010000021">
    <property type="protein sequence ID" value="KAK7883191.1"/>
    <property type="molecule type" value="Genomic_DNA"/>
</dbReference>
<dbReference type="InterPro" id="IPR051588">
    <property type="entry name" value="Cobalamin_Transport"/>
</dbReference>
<dbReference type="Gene3D" id="2.170.130.30">
    <property type="match status" value="1"/>
</dbReference>
<dbReference type="GO" id="GO:0031419">
    <property type="term" value="F:cobalamin binding"/>
    <property type="evidence" value="ECO:0007669"/>
    <property type="project" value="TreeGrafter"/>
</dbReference>
<evidence type="ECO:0008006" key="4">
    <source>
        <dbReference type="Google" id="ProtNLM"/>
    </source>
</evidence>
<dbReference type="Proteomes" id="UP001460270">
    <property type="component" value="Unassembled WGS sequence"/>
</dbReference>
<feature type="signal peptide" evidence="1">
    <location>
        <begin position="1"/>
        <end position="21"/>
    </location>
</feature>
<proteinExistence type="predicted"/>
<dbReference type="AlphaFoldDB" id="A0AAW0MVE1"/>
<dbReference type="GO" id="GO:0015889">
    <property type="term" value="P:cobalamin transport"/>
    <property type="evidence" value="ECO:0007669"/>
    <property type="project" value="TreeGrafter"/>
</dbReference>
<dbReference type="PANTHER" id="PTHR10559:SF18">
    <property type="entry name" value="TRANSCOBALAMIN II"/>
    <property type="match status" value="1"/>
</dbReference>
<comment type="caution">
    <text evidence="2">The sequence shown here is derived from an EMBL/GenBank/DDBJ whole genome shotgun (WGS) entry which is preliminary data.</text>
</comment>
<organism evidence="2 3">
    <name type="scientific">Mugilogobius chulae</name>
    <name type="common">yellowstripe goby</name>
    <dbReference type="NCBI Taxonomy" id="88201"/>
    <lineage>
        <taxon>Eukaryota</taxon>
        <taxon>Metazoa</taxon>
        <taxon>Chordata</taxon>
        <taxon>Craniata</taxon>
        <taxon>Vertebrata</taxon>
        <taxon>Euteleostomi</taxon>
        <taxon>Actinopterygii</taxon>
        <taxon>Neopterygii</taxon>
        <taxon>Teleostei</taxon>
        <taxon>Neoteleostei</taxon>
        <taxon>Acanthomorphata</taxon>
        <taxon>Gobiaria</taxon>
        <taxon>Gobiiformes</taxon>
        <taxon>Gobioidei</taxon>
        <taxon>Gobiidae</taxon>
        <taxon>Gobionellinae</taxon>
        <taxon>Mugilogobius</taxon>
    </lineage>
</organism>
<sequence>MAAAAVVVFLLSALLLPGIQSFENKFHPIEMKVENSVDNTQPLLFNTTVVTDGILLGAMRRLQNANAGFTFTTKDDLNFGPLLESVNGLFGSTENHTYWKILVKTPQGEPVRLDVGVGCFLPKAQDQIIFQYTTW</sequence>
<name>A0AAW0MVE1_9GOBI</name>
<evidence type="ECO:0000313" key="2">
    <source>
        <dbReference type="EMBL" id="KAK7883191.1"/>
    </source>
</evidence>
<dbReference type="GO" id="GO:0005615">
    <property type="term" value="C:extracellular space"/>
    <property type="evidence" value="ECO:0007669"/>
    <property type="project" value="TreeGrafter"/>
</dbReference>